<name>A0A5C6C7N0_9BACT</name>
<dbReference type="GO" id="GO:0020037">
    <property type="term" value="F:heme binding"/>
    <property type="evidence" value="ECO:0007669"/>
    <property type="project" value="InterPro"/>
</dbReference>
<keyword evidence="6" id="KW-0732">Signal</keyword>
<keyword evidence="3 4" id="KW-0408">Iron</keyword>
<evidence type="ECO:0000256" key="3">
    <source>
        <dbReference type="ARBA" id="ARBA00023004"/>
    </source>
</evidence>
<keyword evidence="2 4" id="KW-0479">Metal-binding</keyword>
<keyword evidence="1 4" id="KW-0349">Heme</keyword>
<dbReference type="Gene3D" id="1.25.10.10">
    <property type="entry name" value="Leucine-rich Repeat Variant"/>
    <property type="match status" value="1"/>
</dbReference>
<evidence type="ECO:0000256" key="5">
    <source>
        <dbReference type="SAM" id="MobiDB-lite"/>
    </source>
</evidence>
<dbReference type="GO" id="GO:0009055">
    <property type="term" value="F:electron transfer activity"/>
    <property type="evidence" value="ECO:0007669"/>
    <property type="project" value="InterPro"/>
</dbReference>
<sequence precursor="true">MLYSFRVFVGICGVIAIAIASNSIAMAQPTPRATNEQVNMFHLPDGFEIQLVLSDPDIGQPMNLNFDARGRLWLTHSIEYPYPAKSEGVEPNRGQFSGGGENPPRDRLTVVEIGPRGAAKRITHFASGLNIPIGNVPLGDGDEALVYAIPSIFHVIDHDHDGQADVKTTRYTRFGNIDVHGNASSFTRGLDGWVYGCHGFSNHSEITDTNGNVVRLHSGNTYRFREDGSHFELLTQGQVNPFGMTFDPWGNLFNSDCHSKPVYQLLRGATYPQFGGTPPPIGYGPTMIDHLHGSTGICGPAFYAAEHFPEEYRNNLFICNPVTGRVHRDALKPFGSTLLCQTQPDFITSDDPWFRPVDAMVGPDGALYIADFCNLVIGHYEAPLDHPDRDRTHGRVWRVVYQGDAKSPVELSPTDLTQLSPHELVDRLSDPNLQVRTLATHYLVDSPNEESLRLVRDAVASSEMATARAHGLWVLERTGSLDDELLKRLANDPAAIVRTHLLKMLAERNSWTTTESSLVLNALHDRDAFVQRAAVDALGRHPSSDNVQPILKTWATTPNEDTHLIHTLRLSLRDHLLSESVVTGLTLESIEGDLRERLTEVSAVTDGTVAADLSLSLLETTTDWETSVDRIAVQIGNHGSDAQIARMISIVTRRFADDTHSQFEILSKIAKGMQNKGSAVEQSASLRTWMSELAPKLLSQLTSQPAQWANHQVPGIAASESPWGIRQRNSADGNSQALFWDSISAGETLTGILRSRAFIVPRQIQFWMAGHNGAPGSPESPKNLIRLVDLESGQPLAEQTPPRSDVAVRYTWDLSQHAGHTAVIEIVDAHQADAYAWIAVGRISPAVVTIAEDNSSDRIIELVGEFKLSEHGRLIASLLGDVNQPPQIRKRAMTSSLRVSDAASIVPILFGILTANDEANELHVAASETLANLDNEAAQHALARGLETSPYELQRVITAGLTRTSFGIDLLLSRISQGKGSPRLLLDGRISELIQRNATPEQKTRVAEITRDLPREDAQTTQRLAELRERMRHHASPPRAAEGEVVFKQHCATCHQIAGQGGVVGPQLDGVGNRGIDRLLEDVIDPNRNVDVAFRMTQILTLNGNILTGLLRREEGDRVVLADQTGQEFSLAIDEIEQRQHSTESLMPANFSETMTIQQIQDVIAYLLTQQPTTLQTGE</sequence>
<dbReference type="InterPro" id="IPR016024">
    <property type="entry name" value="ARM-type_fold"/>
</dbReference>
<evidence type="ECO:0000313" key="8">
    <source>
        <dbReference type="EMBL" id="TWU20142.1"/>
    </source>
</evidence>
<dbReference type="InterPro" id="IPR055557">
    <property type="entry name" value="DUF7133"/>
</dbReference>
<dbReference type="NCBIfam" id="TIGR02603">
    <property type="entry name" value="CxxCH_TIGR02603"/>
    <property type="match status" value="1"/>
</dbReference>
<dbReference type="Proteomes" id="UP000316304">
    <property type="component" value="Unassembled WGS sequence"/>
</dbReference>
<evidence type="ECO:0000256" key="2">
    <source>
        <dbReference type="ARBA" id="ARBA00022723"/>
    </source>
</evidence>
<dbReference type="PROSITE" id="PS51007">
    <property type="entry name" value="CYTC"/>
    <property type="match status" value="1"/>
</dbReference>
<dbReference type="PANTHER" id="PTHR33546:SF1">
    <property type="entry name" value="LARGE, MULTIFUNCTIONAL SECRETED PROTEIN"/>
    <property type="match status" value="1"/>
</dbReference>
<evidence type="ECO:0000256" key="6">
    <source>
        <dbReference type="SAM" id="SignalP"/>
    </source>
</evidence>
<dbReference type="InterPro" id="IPR011042">
    <property type="entry name" value="6-blade_b-propeller_TolB-like"/>
</dbReference>
<dbReference type="Gene3D" id="1.10.760.10">
    <property type="entry name" value="Cytochrome c-like domain"/>
    <property type="match status" value="1"/>
</dbReference>
<keyword evidence="9" id="KW-1185">Reference proteome</keyword>
<accession>A0A5C6C7N0</accession>
<dbReference type="Pfam" id="PF00034">
    <property type="entry name" value="Cytochrom_C"/>
    <property type="match status" value="1"/>
</dbReference>
<dbReference type="InterPro" id="IPR009056">
    <property type="entry name" value="Cyt_c-like_dom"/>
</dbReference>
<dbReference type="Pfam" id="PF23500">
    <property type="entry name" value="DUF7133"/>
    <property type="match status" value="1"/>
</dbReference>
<dbReference type="SUPFAM" id="SSF48371">
    <property type="entry name" value="ARM repeat"/>
    <property type="match status" value="1"/>
</dbReference>
<evidence type="ECO:0000256" key="1">
    <source>
        <dbReference type="ARBA" id="ARBA00022617"/>
    </source>
</evidence>
<dbReference type="InterPro" id="IPR011989">
    <property type="entry name" value="ARM-like"/>
</dbReference>
<reference evidence="8 9" key="1">
    <citation type="submission" date="2019-02" db="EMBL/GenBank/DDBJ databases">
        <title>Deep-cultivation of Planctomycetes and their phenomic and genomic characterization uncovers novel biology.</title>
        <authorList>
            <person name="Wiegand S."/>
            <person name="Jogler M."/>
            <person name="Boedeker C."/>
            <person name="Pinto D."/>
            <person name="Vollmers J."/>
            <person name="Rivas-Marin E."/>
            <person name="Kohn T."/>
            <person name="Peeters S.H."/>
            <person name="Heuer A."/>
            <person name="Rast P."/>
            <person name="Oberbeckmann S."/>
            <person name="Bunk B."/>
            <person name="Jeske O."/>
            <person name="Meyerdierks A."/>
            <person name="Storesund J.E."/>
            <person name="Kallscheuer N."/>
            <person name="Luecker S."/>
            <person name="Lage O.M."/>
            <person name="Pohl T."/>
            <person name="Merkel B.J."/>
            <person name="Hornburger P."/>
            <person name="Mueller R.-W."/>
            <person name="Bruemmer F."/>
            <person name="Labrenz M."/>
            <person name="Spormann A.M."/>
            <person name="Op Den Camp H."/>
            <person name="Overmann J."/>
            <person name="Amann R."/>
            <person name="Jetten M.S.M."/>
            <person name="Mascher T."/>
            <person name="Medema M.H."/>
            <person name="Devos D.P."/>
            <person name="Kaster A.-K."/>
            <person name="Ovreas L."/>
            <person name="Rohde M."/>
            <person name="Galperin M.Y."/>
            <person name="Jogler C."/>
        </authorList>
    </citation>
    <scope>NUCLEOTIDE SEQUENCE [LARGE SCALE GENOMIC DNA]</scope>
    <source>
        <strain evidence="8 9">Pla52o</strain>
    </source>
</reference>
<feature type="signal peptide" evidence="6">
    <location>
        <begin position="1"/>
        <end position="27"/>
    </location>
</feature>
<evidence type="ECO:0000259" key="7">
    <source>
        <dbReference type="PROSITE" id="PS51007"/>
    </source>
</evidence>
<feature type="domain" description="Cytochrome c" evidence="7">
    <location>
        <begin position="1038"/>
        <end position="1171"/>
    </location>
</feature>
<dbReference type="Gene3D" id="2.120.10.30">
    <property type="entry name" value="TolB, C-terminal domain"/>
    <property type="match status" value="1"/>
</dbReference>
<gene>
    <name evidence="8" type="ORF">Pla52o_46560</name>
</gene>
<dbReference type="GO" id="GO:0046872">
    <property type="term" value="F:metal ion binding"/>
    <property type="evidence" value="ECO:0007669"/>
    <property type="project" value="UniProtKB-KW"/>
</dbReference>
<dbReference type="EMBL" id="SJPT01000009">
    <property type="protein sequence ID" value="TWU20142.1"/>
    <property type="molecule type" value="Genomic_DNA"/>
</dbReference>
<organism evidence="8 9">
    <name type="scientific">Novipirellula galeiformis</name>
    <dbReference type="NCBI Taxonomy" id="2528004"/>
    <lineage>
        <taxon>Bacteria</taxon>
        <taxon>Pseudomonadati</taxon>
        <taxon>Planctomycetota</taxon>
        <taxon>Planctomycetia</taxon>
        <taxon>Pirellulales</taxon>
        <taxon>Pirellulaceae</taxon>
        <taxon>Novipirellula</taxon>
    </lineage>
</organism>
<evidence type="ECO:0000313" key="9">
    <source>
        <dbReference type="Proteomes" id="UP000316304"/>
    </source>
</evidence>
<dbReference type="InterPro" id="IPR036909">
    <property type="entry name" value="Cyt_c-like_dom_sf"/>
</dbReference>
<dbReference type="PANTHER" id="PTHR33546">
    <property type="entry name" value="LARGE, MULTIFUNCTIONAL SECRETED PROTEIN-RELATED"/>
    <property type="match status" value="1"/>
</dbReference>
<comment type="caution">
    <text evidence="8">The sequence shown here is derived from an EMBL/GenBank/DDBJ whole genome shotgun (WGS) entry which is preliminary data.</text>
</comment>
<evidence type="ECO:0000256" key="4">
    <source>
        <dbReference type="PROSITE-ProRule" id="PRU00433"/>
    </source>
</evidence>
<dbReference type="SUPFAM" id="SSF50952">
    <property type="entry name" value="Soluble quinoprotein glucose dehydrogenase"/>
    <property type="match status" value="1"/>
</dbReference>
<dbReference type="SUPFAM" id="SSF46626">
    <property type="entry name" value="Cytochrome c"/>
    <property type="match status" value="1"/>
</dbReference>
<feature type="chain" id="PRO_5023127969" evidence="6">
    <location>
        <begin position="28"/>
        <end position="1179"/>
    </location>
</feature>
<dbReference type="Pfam" id="PF13646">
    <property type="entry name" value="HEAT_2"/>
    <property type="match status" value="1"/>
</dbReference>
<proteinExistence type="predicted"/>
<dbReference type="InterPro" id="IPR011041">
    <property type="entry name" value="Quinoprot_gluc/sorb_DH_b-prop"/>
</dbReference>
<feature type="region of interest" description="Disordered" evidence="5">
    <location>
        <begin position="85"/>
        <end position="107"/>
    </location>
</feature>
<dbReference type="InterPro" id="IPR013427">
    <property type="entry name" value="Haem-bd_dom_put"/>
</dbReference>
<dbReference type="AlphaFoldDB" id="A0A5C6C7N0"/>
<protein>
    <submittedName>
        <fullName evidence="8">Cytochrome c</fullName>
    </submittedName>
</protein>